<keyword evidence="15" id="KW-1185">Reference proteome</keyword>
<dbReference type="SMART" id="SM00382">
    <property type="entry name" value="AAA"/>
    <property type="match status" value="1"/>
</dbReference>
<dbReference type="GO" id="GO:0015421">
    <property type="term" value="F:ABC-type oligopeptide transporter activity"/>
    <property type="evidence" value="ECO:0007669"/>
    <property type="project" value="TreeGrafter"/>
</dbReference>
<evidence type="ECO:0000256" key="10">
    <source>
        <dbReference type="ARBA" id="ARBA00023455"/>
    </source>
</evidence>
<keyword evidence="3" id="KW-1003">Cell membrane</keyword>
<keyword evidence="4" id="KW-0997">Cell inner membrane</keyword>
<evidence type="ECO:0000256" key="8">
    <source>
        <dbReference type="ARBA" id="ARBA00022989"/>
    </source>
</evidence>
<accession>A0A372G6D4</accession>
<proteinExistence type="inferred from homology"/>
<dbReference type="Pfam" id="PF00005">
    <property type="entry name" value="ABC_tran"/>
    <property type="match status" value="1"/>
</dbReference>
<dbReference type="GO" id="GO:0045454">
    <property type="term" value="P:cell redox homeostasis"/>
    <property type="evidence" value="ECO:0007669"/>
    <property type="project" value="InterPro"/>
</dbReference>
<dbReference type="PANTHER" id="PTHR43394:SF1">
    <property type="entry name" value="ATP-BINDING CASSETTE SUB-FAMILY B MEMBER 10, MITOCHONDRIAL"/>
    <property type="match status" value="1"/>
</dbReference>
<evidence type="ECO:0000256" key="5">
    <source>
        <dbReference type="ARBA" id="ARBA00022692"/>
    </source>
</evidence>
<dbReference type="InterPro" id="IPR036640">
    <property type="entry name" value="ABC1_TM_sf"/>
</dbReference>
<feature type="transmembrane region" description="Helical" evidence="11">
    <location>
        <begin position="22"/>
        <end position="48"/>
    </location>
</feature>
<dbReference type="InterPro" id="IPR039421">
    <property type="entry name" value="Type_1_exporter"/>
</dbReference>
<organism evidence="14 15">
    <name type="scientific">Actinomadura spongiicola</name>
    <dbReference type="NCBI Taxonomy" id="2303421"/>
    <lineage>
        <taxon>Bacteria</taxon>
        <taxon>Bacillati</taxon>
        <taxon>Actinomycetota</taxon>
        <taxon>Actinomycetes</taxon>
        <taxon>Streptosporangiales</taxon>
        <taxon>Thermomonosporaceae</taxon>
        <taxon>Actinomadura</taxon>
    </lineage>
</organism>
<evidence type="ECO:0000256" key="3">
    <source>
        <dbReference type="ARBA" id="ARBA00022475"/>
    </source>
</evidence>
<dbReference type="PROSITE" id="PS00211">
    <property type="entry name" value="ABC_TRANSPORTER_1"/>
    <property type="match status" value="1"/>
</dbReference>
<dbReference type="InterPro" id="IPR011527">
    <property type="entry name" value="ABC1_TM_dom"/>
</dbReference>
<feature type="transmembrane region" description="Helical" evidence="11">
    <location>
        <begin position="171"/>
        <end position="189"/>
    </location>
</feature>
<dbReference type="Gene3D" id="3.40.50.300">
    <property type="entry name" value="P-loop containing nucleotide triphosphate hydrolases"/>
    <property type="match status" value="1"/>
</dbReference>
<evidence type="ECO:0000259" key="12">
    <source>
        <dbReference type="PROSITE" id="PS50893"/>
    </source>
</evidence>
<dbReference type="OrthoDB" id="9806127at2"/>
<dbReference type="InterPro" id="IPR003593">
    <property type="entry name" value="AAA+_ATPase"/>
</dbReference>
<dbReference type="PROSITE" id="PS50929">
    <property type="entry name" value="ABC_TM1F"/>
    <property type="match status" value="1"/>
</dbReference>
<dbReference type="Pfam" id="PF00664">
    <property type="entry name" value="ABC_membrane"/>
    <property type="match status" value="1"/>
</dbReference>
<keyword evidence="6" id="KW-0547">Nucleotide-binding</keyword>
<dbReference type="Gene3D" id="1.20.1560.10">
    <property type="entry name" value="ABC transporter type 1, transmembrane domain"/>
    <property type="match status" value="1"/>
</dbReference>
<evidence type="ECO:0000256" key="1">
    <source>
        <dbReference type="ARBA" id="ARBA00004429"/>
    </source>
</evidence>
<dbReference type="NCBIfam" id="TIGR02868">
    <property type="entry name" value="CydC"/>
    <property type="match status" value="1"/>
</dbReference>
<keyword evidence="2" id="KW-0813">Transport</keyword>
<evidence type="ECO:0000256" key="7">
    <source>
        <dbReference type="ARBA" id="ARBA00022840"/>
    </source>
</evidence>
<keyword evidence="7" id="KW-0067">ATP-binding</keyword>
<feature type="domain" description="ABC transmembrane type-1" evidence="13">
    <location>
        <begin position="31"/>
        <end position="312"/>
    </location>
</feature>
<evidence type="ECO:0000313" key="14">
    <source>
        <dbReference type="EMBL" id="RFS80958.1"/>
    </source>
</evidence>
<feature type="transmembrane region" description="Helical" evidence="11">
    <location>
        <begin position="259"/>
        <end position="278"/>
    </location>
</feature>
<dbReference type="GO" id="GO:0005524">
    <property type="term" value="F:ATP binding"/>
    <property type="evidence" value="ECO:0007669"/>
    <property type="project" value="UniProtKB-KW"/>
</dbReference>
<keyword evidence="9 11" id="KW-0472">Membrane</keyword>
<protein>
    <submittedName>
        <fullName evidence="14">Thiol reductant ABC exporter subunit CydC</fullName>
    </submittedName>
</protein>
<gene>
    <name evidence="14" type="primary">cydC</name>
    <name evidence="14" type="ORF">D0T12_34370</name>
</gene>
<dbReference type="SUPFAM" id="SSF90123">
    <property type="entry name" value="ABC transporter transmembrane region"/>
    <property type="match status" value="1"/>
</dbReference>
<keyword evidence="5 11" id="KW-0812">Transmembrane</keyword>
<comment type="subcellular location">
    <subcellularLocation>
        <location evidence="1">Cell inner membrane</location>
        <topology evidence="1">Multi-pass membrane protein</topology>
    </subcellularLocation>
</comment>
<feature type="transmembrane region" description="Helical" evidence="11">
    <location>
        <begin position="284"/>
        <end position="310"/>
    </location>
</feature>
<evidence type="ECO:0000313" key="15">
    <source>
        <dbReference type="Proteomes" id="UP000262882"/>
    </source>
</evidence>
<comment type="caution">
    <text evidence="14">The sequence shown here is derived from an EMBL/GenBank/DDBJ whole genome shotgun (WGS) entry which is preliminary data.</text>
</comment>
<dbReference type="FunFam" id="3.40.50.300:FF:000221">
    <property type="entry name" value="Multidrug ABC transporter ATP-binding protein"/>
    <property type="match status" value="1"/>
</dbReference>
<evidence type="ECO:0000256" key="2">
    <source>
        <dbReference type="ARBA" id="ARBA00022448"/>
    </source>
</evidence>
<evidence type="ECO:0000256" key="4">
    <source>
        <dbReference type="ARBA" id="ARBA00022519"/>
    </source>
</evidence>
<dbReference type="GO" id="GO:0005886">
    <property type="term" value="C:plasma membrane"/>
    <property type="evidence" value="ECO:0007669"/>
    <property type="project" value="UniProtKB-SubCell"/>
</dbReference>
<dbReference type="PANTHER" id="PTHR43394">
    <property type="entry name" value="ATP-DEPENDENT PERMEASE MDL1, MITOCHONDRIAL"/>
    <property type="match status" value="1"/>
</dbReference>
<feature type="transmembrane region" description="Helical" evidence="11">
    <location>
        <begin position="145"/>
        <end position="165"/>
    </location>
</feature>
<dbReference type="EMBL" id="QVNQ01000020">
    <property type="protein sequence ID" value="RFS80958.1"/>
    <property type="molecule type" value="Genomic_DNA"/>
</dbReference>
<dbReference type="PROSITE" id="PS50893">
    <property type="entry name" value="ABC_TRANSPORTER_2"/>
    <property type="match status" value="1"/>
</dbReference>
<dbReference type="InterPro" id="IPR014223">
    <property type="entry name" value="ABC_CydC/D"/>
</dbReference>
<dbReference type="InterPro" id="IPR003439">
    <property type="entry name" value="ABC_transporter-like_ATP-bd"/>
</dbReference>
<sequence>MSGAPTTDAGPRRPVLALVPMVFGHPVLAGLTLLSGLLAHGLGIAAAATTAWMVGEAVTGPGPTSLSTIFWMLVLLVVAAALARWWQMWVAHDLAYRLLATMRIRLFDGLERRAPGFLLGRRTGDLAGTVTADVETTEWFYAHTVIDYAVAALVAVGSTVVLAFFHPLPAVVVGVFLILLATVPVWLAGQADRQGRRLREELGVLGAEVVDGVQGMRELVTFGRGADYARRLRERTRTLQDRQLAYGRRSGIEQAVTDGLVSGGFTAVLVVTALLVAADDLSPATLPAVVILSVSAFGPVVDVTGTARALGQIRAASRRVFTVSRQRPAVSDAGTRAPEEPLTAHVKFEDVRFSYTPDAAPALDGATFEVRPGETVALVGHSGAGKSTCANLLLRFWDTQGGAVTIGGRDLRSLPQRHIRDLVTIVPQDVYLFNRSVKENIRLGRPDATDREVAEAAERARVAEFVGGLPDGYDTVCGERGAQLSGGQRQRVAIARALLRDRPILILDEAVSNLDAENEEALRAAVRTARQGRTTLLIAHRLSTIRSADRIVVLDKGRVAEQGTHDELVAANGAYARLLARQVGVTDENDASPRRS</sequence>
<feature type="domain" description="ABC transporter" evidence="12">
    <location>
        <begin position="346"/>
        <end position="581"/>
    </location>
</feature>
<dbReference type="SUPFAM" id="SSF52540">
    <property type="entry name" value="P-loop containing nucleoside triphosphate hydrolases"/>
    <property type="match status" value="1"/>
</dbReference>
<dbReference type="RefSeq" id="WP_117405252.1">
    <property type="nucleotide sequence ID" value="NZ_QVNQ01000020.1"/>
</dbReference>
<feature type="transmembrane region" description="Helical" evidence="11">
    <location>
        <begin position="68"/>
        <end position="86"/>
    </location>
</feature>
<keyword evidence="8 11" id="KW-1133">Transmembrane helix</keyword>
<dbReference type="AlphaFoldDB" id="A0A372G6D4"/>
<evidence type="ECO:0000259" key="13">
    <source>
        <dbReference type="PROSITE" id="PS50929"/>
    </source>
</evidence>
<dbReference type="InterPro" id="IPR017871">
    <property type="entry name" value="ABC_transporter-like_CS"/>
</dbReference>
<dbReference type="InterPro" id="IPR027417">
    <property type="entry name" value="P-loop_NTPase"/>
</dbReference>
<evidence type="ECO:0000256" key="6">
    <source>
        <dbReference type="ARBA" id="ARBA00022741"/>
    </source>
</evidence>
<comment type="similarity">
    <text evidence="10">Belongs to the ABC transporter superfamily. Siderophore-Fe(3+) uptake transporter (SIUT) (TC 3.A.1.21) family.</text>
</comment>
<evidence type="ECO:0000256" key="11">
    <source>
        <dbReference type="SAM" id="Phobius"/>
    </source>
</evidence>
<reference evidence="14 15" key="1">
    <citation type="submission" date="2018-08" db="EMBL/GenBank/DDBJ databases">
        <title>Actinomadura spongicola sp. nov., isolated from marine sponge Leucetta chagosensis.</title>
        <authorList>
            <person name="Li L."/>
            <person name="Lin H.W."/>
        </authorList>
    </citation>
    <scope>NUCLEOTIDE SEQUENCE [LARGE SCALE GENOMIC DNA]</scope>
    <source>
        <strain evidence="14 15">LHW52907</strain>
    </source>
</reference>
<evidence type="ECO:0000256" key="9">
    <source>
        <dbReference type="ARBA" id="ARBA00023136"/>
    </source>
</evidence>
<name>A0A372G6D4_9ACTN</name>
<dbReference type="Proteomes" id="UP000262882">
    <property type="component" value="Unassembled WGS sequence"/>
</dbReference>
<dbReference type="GO" id="GO:0016887">
    <property type="term" value="F:ATP hydrolysis activity"/>
    <property type="evidence" value="ECO:0007669"/>
    <property type="project" value="InterPro"/>
</dbReference>
<dbReference type="GO" id="GO:0034775">
    <property type="term" value="P:glutathione transmembrane transport"/>
    <property type="evidence" value="ECO:0007669"/>
    <property type="project" value="InterPro"/>
</dbReference>